<dbReference type="InterPro" id="IPR003593">
    <property type="entry name" value="AAA+_ATPase"/>
</dbReference>
<dbReference type="EMBL" id="LM676381">
    <property type="protein sequence ID" value="CEP25686.1"/>
    <property type="molecule type" value="Genomic_DNA"/>
</dbReference>
<dbReference type="CDD" id="cd03221">
    <property type="entry name" value="ABCF_EF-3"/>
    <property type="match status" value="1"/>
</dbReference>
<evidence type="ECO:0000313" key="6">
    <source>
        <dbReference type="EMBL" id="CEP25686.1"/>
    </source>
</evidence>
<dbReference type="Gene3D" id="3.40.50.300">
    <property type="entry name" value="P-loop containing nucleotide triphosphate hydrolases"/>
    <property type="match status" value="2"/>
</dbReference>
<keyword evidence="2" id="KW-0547">Nucleotide-binding</keyword>
<dbReference type="Pfam" id="PF00005">
    <property type="entry name" value="ABC_tran"/>
    <property type="match status" value="2"/>
</dbReference>
<dbReference type="SMART" id="SM00382">
    <property type="entry name" value="AAA"/>
    <property type="match status" value="2"/>
</dbReference>
<dbReference type="PANTHER" id="PTHR19211">
    <property type="entry name" value="ATP-BINDING TRANSPORT PROTEIN-RELATED"/>
    <property type="match status" value="1"/>
</dbReference>
<dbReference type="PANTHER" id="PTHR19211:SF6">
    <property type="entry name" value="BLL7188 PROTEIN"/>
    <property type="match status" value="1"/>
</dbReference>
<proteinExistence type="predicted"/>
<keyword evidence="1" id="KW-0677">Repeat</keyword>
<evidence type="ECO:0000256" key="3">
    <source>
        <dbReference type="ARBA" id="ARBA00022840"/>
    </source>
</evidence>
<name>A0A0B7NSJ5_PROFF</name>
<dbReference type="GO" id="GO:0016887">
    <property type="term" value="F:ATP hydrolysis activity"/>
    <property type="evidence" value="ECO:0007669"/>
    <property type="project" value="InterPro"/>
</dbReference>
<dbReference type="FunFam" id="3.40.50.300:FF:001320">
    <property type="entry name" value="Heme ABC transporter ATP-binding protein"/>
    <property type="match status" value="1"/>
</dbReference>
<evidence type="ECO:0000259" key="5">
    <source>
        <dbReference type="PROSITE" id="PS50893"/>
    </source>
</evidence>
<feature type="domain" description="ABC transporter" evidence="5">
    <location>
        <begin position="18"/>
        <end position="267"/>
    </location>
</feature>
<protein>
    <submittedName>
        <fullName evidence="6">ABC transporter ATP binding</fullName>
    </submittedName>
</protein>
<dbReference type="GO" id="GO:0005524">
    <property type="term" value="F:ATP binding"/>
    <property type="evidence" value="ECO:0007669"/>
    <property type="project" value="UniProtKB-KW"/>
</dbReference>
<accession>A0A0B7NSJ5</accession>
<dbReference type="SUPFAM" id="SSF52540">
    <property type="entry name" value="P-loop containing nucleoside triphosphate hydrolases"/>
    <property type="match status" value="2"/>
</dbReference>
<feature type="compositionally biased region" description="Basic and acidic residues" evidence="4">
    <location>
        <begin position="262"/>
        <end position="272"/>
    </location>
</feature>
<feature type="region of interest" description="Disordered" evidence="4">
    <location>
        <begin position="262"/>
        <end position="306"/>
    </location>
</feature>
<dbReference type="PROSITE" id="PS50893">
    <property type="entry name" value="ABC_TRANSPORTER_2"/>
    <property type="match status" value="1"/>
</dbReference>
<evidence type="ECO:0000256" key="4">
    <source>
        <dbReference type="SAM" id="MobiDB-lite"/>
    </source>
</evidence>
<dbReference type="InterPro" id="IPR027417">
    <property type="entry name" value="P-loop_NTPase"/>
</dbReference>
<organism evidence="6">
    <name type="scientific">Propionibacterium freudenreichii subsp. freudenreichii</name>
    <dbReference type="NCBI Taxonomy" id="66712"/>
    <lineage>
        <taxon>Bacteria</taxon>
        <taxon>Bacillati</taxon>
        <taxon>Actinomycetota</taxon>
        <taxon>Actinomycetes</taxon>
        <taxon>Propionibacteriales</taxon>
        <taxon>Propionibacteriaceae</taxon>
        <taxon>Propionibacterium</taxon>
    </lineage>
</organism>
<sequence>MSHTSVSPSAFTRAAPTVVVDHASFELPDGQPVLSDVSAAFPAGRTGLIGDNGTGKTTLMRLIAGELTPTEGSVHVAGSCSYLPQDVTSAADISVADQLGITAIRQALTRIEAGSVDVHDYDLVGDDWDVDARAVAELAGLGLRADVGWLDRSMSELSGGEAMGVALAATRLVRADVTLLDEPTNNLDAHARAALIGQLAHWPGAVIVVSHDRGLLEAVDAICELSWVGAGASRTQQVTMFGGNFSQFEAQREVQRAAAERELRSADAEVHRARAQMRAEQQRQQQRDRSARRENARGNVSKGERDFLANRAEKNTGGKKLMHNARLHDAEAARAAADAAARQPDVIRIPLPDTAVAPGKQIVQVKVGAGQQLRIDGPERIRVSGDNGTGKSMLLKLITGQVDAVPAGLFAAPVGLQLAPTVSTGVLSQRTDELDRFDTCIDALLDVAAQRTSGEARELLARFLITGDKAFQLPATLSGGERFRVAMARVLFTDPAPQLLVLDEPTNNLDMASVDHLLEALDGYQGALLVVTHDAHLAGGLHFNRSWQLRRTDEGTVIEEQLGG</sequence>
<evidence type="ECO:0000256" key="1">
    <source>
        <dbReference type="ARBA" id="ARBA00022737"/>
    </source>
</evidence>
<dbReference type="AlphaFoldDB" id="A0A0B7NSJ5"/>
<gene>
    <name evidence="6" type="ORF">PFCIRM138_10665</name>
</gene>
<reference evidence="6" key="1">
    <citation type="submission" date="2014-08" db="EMBL/GenBank/DDBJ databases">
        <authorList>
            <person name="Falentin Helene"/>
        </authorList>
    </citation>
    <scope>NUCLEOTIDE SEQUENCE</scope>
</reference>
<dbReference type="InterPro" id="IPR050611">
    <property type="entry name" value="ABCF"/>
</dbReference>
<evidence type="ECO:0000256" key="2">
    <source>
        <dbReference type="ARBA" id="ARBA00022741"/>
    </source>
</evidence>
<dbReference type="InterPro" id="IPR003439">
    <property type="entry name" value="ABC_transporter-like_ATP-bd"/>
</dbReference>
<keyword evidence="3" id="KW-0067">ATP-binding</keyword>
<feature type="compositionally biased region" description="Basic and acidic residues" evidence="4">
    <location>
        <begin position="285"/>
        <end position="306"/>
    </location>
</feature>